<dbReference type="OrthoDB" id="408373at2759"/>
<dbReference type="Gene3D" id="3.40.50.1820">
    <property type="entry name" value="alpha/beta hydrolase"/>
    <property type="match status" value="1"/>
</dbReference>
<evidence type="ECO:0000259" key="1">
    <source>
        <dbReference type="Pfam" id="PF00561"/>
    </source>
</evidence>
<dbReference type="InterPro" id="IPR029058">
    <property type="entry name" value="AB_hydrolase_fold"/>
</dbReference>
<name>A0A2V1DNJ5_9PLEO</name>
<dbReference type="GO" id="GO:0004806">
    <property type="term" value="F:triacylglycerol lipase activity"/>
    <property type="evidence" value="ECO:0007669"/>
    <property type="project" value="TreeGrafter"/>
</dbReference>
<dbReference type="Proteomes" id="UP000244855">
    <property type="component" value="Unassembled WGS sequence"/>
</dbReference>
<organism evidence="2 3">
    <name type="scientific">Periconia macrospinosa</name>
    <dbReference type="NCBI Taxonomy" id="97972"/>
    <lineage>
        <taxon>Eukaryota</taxon>
        <taxon>Fungi</taxon>
        <taxon>Dikarya</taxon>
        <taxon>Ascomycota</taxon>
        <taxon>Pezizomycotina</taxon>
        <taxon>Dothideomycetes</taxon>
        <taxon>Pleosporomycetidae</taxon>
        <taxon>Pleosporales</taxon>
        <taxon>Massarineae</taxon>
        <taxon>Periconiaceae</taxon>
        <taxon>Periconia</taxon>
    </lineage>
</organism>
<dbReference type="PANTHER" id="PTHR43433:SF5">
    <property type="entry name" value="AB HYDROLASE-1 DOMAIN-CONTAINING PROTEIN"/>
    <property type="match status" value="1"/>
</dbReference>
<evidence type="ECO:0000313" key="3">
    <source>
        <dbReference type="Proteomes" id="UP000244855"/>
    </source>
</evidence>
<dbReference type="Pfam" id="PF00561">
    <property type="entry name" value="Abhydrolase_1"/>
    <property type="match status" value="1"/>
</dbReference>
<protein>
    <submittedName>
        <fullName evidence="2">Alpha/beta-hydrolase</fullName>
    </submittedName>
</protein>
<keyword evidence="3" id="KW-1185">Reference proteome</keyword>
<sequence>MPLLSVSHAQIYYELYPSSPAPHLPLLLLIHGGNGGLDVFRPVAAVLETHFRVCIYDRRGFSRSPITGPQDYRSGEARLNTDADDARALIEHLNQHTSNTDDAKPLPGAVVLGNSSGAIVALHVLTRHPDVVTTLVAHEPPVTTLLPDREAWAARQQVIYDIYRQHGHVAAMGEFRKMVHADSDPGFVTTGTEENPYFVGNIIYWFEREVLPYVHSELKLDALEKAKNKLVLVNGKETHVETPQYLCNVELGKRLGLEVKMFEGGHLAFKVDPEVFAKDLRVVLAS</sequence>
<dbReference type="InterPro" id="IPR050471">
    <property type="entry name" value="AB_hydrolase"/>
</dbReference>
<accession>A0A2V1DNJ5</accession>
<dbReference type="EMBL" id="KZ805397">
    <property type="protein sequence ID" value="PVH99193.1"/>
    <property type="molecule type" value="Genomic_DNA"/>
</dbReference>
<dbReference type="PANTHER" id="PTHR43433">
    <property type="entry name" value="HYDROLASE, ALPHA/BETA FOLD FAMILY PROTEIN"/>
    <property type="match status" value="1"/>
</dbReference>
<feature type="domain" description="AB hydrolase-1" evidence="1">
    <location>
        <begin position="25"/>
        <end position="180"/>
    </location>
</feature>
<keyword evidence="2" id="KW-0378">Hydrolase</keyword>
<dbReference type="SUPFAM" id="SSF53474">
    <property type="entry name" value="alpha/beta-Hydrolases"/>
    <property type="match status" value="1"/>
</dbReference>
<evidence type="ECO:0000313" key="2">
    <source>
        <dbReference type="EMBL" id="PVH99193.1"/>
    </source>
</evidence>
<dbReference type="AlphaFoldDB" id="A0A2V1DNJ5"/>
<gene>
    <name evidence="2" type="ORF">DM02DRAFT_615230</name>
</gene>
<dbReference type="InterPro" id="IPR000073">
    <property type="entry name" value="AB_hydrolase_1"/>
</dbReference>
<dbReference type="GO" id="GO:0046503">
    <property type="term" value="P:glycerolipid catabolic process"/>
    <property type="evidence" value="ECO:0007669"/>
    <property type="project" value="TreeGrafter"/>
</dbReference>
<reference evidence="2 3" key="1">
    <citation type="journal article" date="2018" name="Sci. Rep.">
        <title>Comparative genomics provides insights into the lifestyle and reveals functional heterogeneity of dark septate endophytic fungi.</title>
        <authorList>
            <person name="Knapp D.G."/>
            <person name="Nemeth J.B."/>
            <person name="Barry K."/>
            <person name="Hainaut M."/>
            <person name="Henrissat B."/>
            <person name="Johnson J."/>
            <person name="Kuo A."/>
            <person name="Lim J.H.P."/>
            <person name="Lipzen A."/>
            <person name="Nolan M."/>
            <person name="Ohm R.A."/>
            <person name="Tamas L."/>
            <person name="Grigoriev I.V."/>
            <person name="Spatafora J.W."/>
            <person name="Nagy L.G."/>
            <person name="Kovacs G.M."/>
        </authorList>
    </citation>
    <scope>NUCLEOTIDE SEQUENCE [LARGE SCALE GENOMIC DNA]</scope>
    <source>
        <strain evidence="2 3">DSE2036</strain>
    </source>
</reference>
<proteinExistence type="predicted"/>
<dbReference type="STRING" id="97972.A0A2V1DNJ5"/>